<protein>
    <recommendedName>
        <fullName evidence="3">Avr9/Cf-9 rapidly elicited protein 146</fullName>
    </recommendedName>
</protein>
<name>A0AAD8P7Z2_TARER</name>
<dbReference type="Pfam" id="PF05553">
    <property type="entry name" value="DUF761"/>
    <property type="match status" value="1"/>
</dbReference>
<dbReference type="PANTHER" id="PTHR33265">
    <property type="entry name" value="AVR9/CF-9 RAPIDLY ELICITED PROTEIN-RELATED"/>
    <property type="match status" value="1"/>
</dbReference>
<accession>A0AAD8P7Z2</accession>
<keyword evidence="2" id="KW-1185">Reference proteome</keyword>
<reference evidence="1" key="1">
    <citation type="journal article" date="2023" name="bioRxiv">
        <title>Improved chromosome-level genome assembly for marigold (Tagetes erecta).</title>
        <authorList>
            <person name="Jiang F."/>
            <person name="Yuan L."/>
            <person name="Wang S."/>
            <person name="Wang H."/>
            <person name="Xu D."/>
            <person name="Wang A."/>
            <person name="Fan W."/>
        </authorList>
    </citation>
    <scope>NUCLEOTIDE SEQUENCE</scope>
    <source>
        <strain evidence="1">WSJ</strain>
        <tissue evidence="1">Leaf</tissue>
    </source>
</reference>
<dbReference type="EMBL" id="JAUHHV010000001">
    <property type="protein sequence ID" value="KAK1436863.1"/>
    <property type="molecule type" value="Genomic_DNA"/>
</dbReference>
<dbReference type="Proteomes" id="UP001229421">
    <property type="component" value="Unassembled WGS sequence"/>
</dbReference>
<comment type="caution">
    <text evidence="1">The sequence shown here is derived from an EMBL/GenBank/DDBJ whole genome shotgun (WGS) entry which is preliminary data.</text>
</comment>
<proteinExistence type="predicted"/>
<dbReference type="PANTHER" id="PTHR33265:SF31">
    <property type="entry name" value="AVR9_CF-9 RAPIDLY ELICITED PROTEIN 146"/>
    <property type="match status" value="1"/>
</dbReference>
<evidence type="ECO:0000313" key="1">
    <source>
        <dbReference type="EMBL" id="KAK1436863.1"/>
    </source>
</evidence>
<dbReference type="AlphaFoldDB" id="A0AAD8P7Z2"/>
<evidence type="ECO:0008006" key="3">
    <source>
        <dbReference type="Google" id="ProtNLM"/>
    </source>
</evidence>
<organism evidence="1 2">
    <name type="scientific">Tagetes erecta</name>
    <name type="common">African marigold</name>
    <dbReference type="NCBI Taxonomy" id="13708"/>
    <lineage>
        <taxon>Eukaryota</taxon>
        <taxon>Viridiplantae</taxon>
        <taxon>Streptophyta</taxon>
        <taxon>Embryophyta</taxon>
        <taxon>Tracheophyta</taxon>
        <taxon>Spermatophyta</taxon>
        <taxon>Magnoliopsida</taxon>
        <taxon>eudicotyledons</taxon>
        <taxon>Gunneridae</taxon>
        <taxon>Pentapetalae</taxon>
        <taxon>asterids</taxon>
        <taxon>campanulids</taxon>
        <taxon>Asterales</taxon>
        <taxon>Asteraceae</taxon>
        <taxon>Asteroideae</taxon>
        <taxon>Heliantheae alliance</taxon>
        <taxon>Tageteae</taxon>
        <taxon>Tagetes</taxon>
    </lineage>
</organism>
<dbReference type="InterPro" id="IPR008480">
    <property type="entry name" value="DUF761_pln"/>
</dbReference>
<evidence type="ECO:0000313" key="2">
    <source>
        <dbReference type="Proteomes" id="UP001229421"/>
    </source>
</evidence>
<gene>
    <name evidence="1" type="ORF">QVD17_02647</name>
</gene>
<sequence length="157" mass="18005">MAKKVWNFLRVMFLMLKKGISKSKLLADLNTIIKRGKSLHNLPVRPDEYEFSCTDTPPYPLSLFKKHHRHHHMITTHDALSPPLDISNDMLINVSVMKALEDMLTTANSASPVFGKQLKITDSPFMLSNGDDDQDGEVDEAADKFIMRFYNDLRREN</sequence>